<feature type="region of interest" description="Disordered" evidence="1">
    <location>
        <begin position="234"/>
        <end position="321"/>
    </location>
</feature>
<proteinExistence type="predicted"/>
<dbReference type="AlphaFoldDB" id="A0AAN9UCP4"/>
<feature type="chain" id="PRO_5042962319" description="Mid2 domain-containing protein" evidence="3">
    <location>
        <begin position="23"/>
        <end position="529"/>
    </location>
</feature>
<keyword evidence="2" id="KW-1133">Transmembrane helix</keyword>
<feature type="transmembrane region" description="Helical" evidence="2">
    <location>
        <begin position="326"/>
        <end position="349"/>
    </location>
</feature>
<reference evidence="4 5" key="1">
    <citation type="submission" date="2024-02" db="EMBL/GenBank/DDBJ databases">
        <title>De novo assembly and annotation of 12 fungi associated with fruit tree decline syndrome in Ontario, Canada.</title>
        <authorList>
            <person name="Sulman M."/>
            <person name="Ellouze W."/>
            <person name="Ilyukhin E."/>
        </authorList>
    </citation>
    <scope>NUCLEOTIDE SEQUENCE [LARGE SCALE GENOMIC DNA]</scope>
    <source>
        <strain evidence="4 5">M11/M66-122</strain>
    </source>
</reference>
<feature type="compositionally biased region" description="Low complexity" evidence="1">
    <location>
        <begin position="69"/>
        <end position="80"/>
    </location>
</feature>
<feature type="compositionally biased region" description="Low complexity" evidence="1">
    <location>
        <begin position="404"/>
        <end position="440"/>
    </location>
</feature>
<gene>
    <name evidence="4" type="ORF">SLS62_009857</name>
</gene>
<keyword evidence="2" id="KW-0812">Transmembrane</keyword>
<sequence>MASSLVRLTVVLGCCAIAGINADGTYNLPAAVAVAAAAADSDNWGSARETLTDSLDPLGWTPKPTAAPDSSSSNSNDSSSGTKNKHALELELRKDDDEDEDDDDGDSDAEYPTTCGTGYSPGGALAPNREAATCDQGSFCTADLAAQRVGCCAEGDAGRCSIATACVDSAAARFLRQRADSKTLSCTDRKEICLTFSYVVDSGTGVYDGFQMFKCTRRGNDRTITVQQPASFDYSSATTDLPIPTITRTAPPGEATRTTTDPTTTFPTSDQGTRTATTTNPNSGLPTTSTTASGDSSSSSLPASPPQDVGGSSMGATSTSNRTGTIVGGVVGGVGGAALIATAVLFLLYRRRKRDQRTQPDGSSGTGTGPDLGATYYPGPQDPPLHPTQYGHEPLSSPPMGQVSPSNNNDNSNLAAAAIPPTATSRSNTRRTVSSRTPSSFLAAATRRAMSPKSADDDGGDAVSPISSRPSSSSAGAPESPHWQQQQQQMGGLSPASPSSSSMMPPVQYNRFSPPPPEHFQAYRPYPGT</sequence>
<name>A0AAN9UCP4_9PEZI</name>
<feature type="compositionally biased region" description="Low complexity" evidence="1">
    <location>
        <begin position="462"/>
        <end position="506"/>
    </location>
</feature>
<protein>
    <recommendedName>
        <fullName evidence="6">Mid2 domain-containing protein</fullName>
    </recommendedName>
</protein>
<feature type="compositionally biased region" description="Acidic residues" evidence="1">
    <location>
        <begin position="96"/>
        <end position="109"/>
    </location>
</feature>
<accession>A0AAN9UCP4</accession>
<evidence type="ECO:0000256" key="3">
    <source>
        <dbReference type="SAM" id="SignalP"/>
    </source>
</evidence>
<keyword evidence="3" id="KW-0732">Signal</keyword>
<organism evidence="4 5">
    <name type="scientific">Diatrype stigma</name>
    <dbReference type="NCBI Taxonomy" id="117547"/>
    <lineage>
        <taxon>Eukaryota</taxon>
        <taxon>Fungi</taxon>
        <taxon>Dikarya</taxon>
        <taxon>Ascomycota</taxon>
        <taxon>Pezizomycotina</taxon>
        <taxon>Sordariomycetes</taxon>
        <taxon>Xylariomycetidae</taxon>
        <taxon>Xylariales</taxon>
        <taxon>Diatrypaceae</taxon>
        <taxon>Diatrype</taxon>
    </lineage>
</organism>
<evidence type="ECO:0008006" key="6">
    <source>
        <dbReference type="Google" id="ProtNLM"/>
    </source>
</evidence>
<feature type="compositionally biased region" description="Low complexity" evidence="1">
    <location>
        <begin position="286"/>
        <end position="302"/>
    </location>
</feature>
<evidence type="ECO:0000256" key="1">
    <source>
        <dbReference type="SAM" id="MobiDB-lite"/>
    </source>
</evidence>
<feature type="compositionally biased region" description="Polar residues" evidence="1">
    <location>
        <begin position="269"/>
        <end position="285"/>
    </location>
</feature>
<keyword evidence="5" id="KW-1185">Reference proteome</keyword>
<dbReference type="EMBL" id="JAKJXP020000110">
    <property type="protein sequence ID" value="KAK7745228.1"/>
    <property type="molecule type" value="Genomic_DNA"/>
</dbReference>
<evidence type="ECO:0000256" key="2">
    <source>
        <dbReference type="SAM" id="Phobius"/>
    </source>
</evidence>
<feature type="signal peptide" evidence="3">
    <location>
        <begin position="1"/>
        <end position="22"/>
    </location>
</feature>
<dbReference type="Proteomes" id="UP001320420">
    <property type="component" value="Unassembled WGS sequence"/>
</dbReference>
<keyword evidence="2" id="KW-0472">Membrane</keyword>
<feature type="compositionally biased region" description="Low complexity" evidence="1">
    <location>
        <begin position="256"/>
        <end position="268"/>
    </location>
</feature>
<feature type="region of interest" description="Disordered" evidence="1">
    <location>
        <begin position="354"/>
        <end position="529"/>
    </location>
</feature>
<evidence type="ECO:0000313" key="5">
    <source>
        <dbReference type="Proteomes" id="UP001320420"/>
    </source>
</evidence>
<feature type="region of interest" description="Disordered" evidence="1">
    <location>
        <begin position="42"/>
        <end position="122"/>
    </location>
</feature>
<evidence type="ECO:0000313" key="4">
    <source>
        <dbReference type="EMBL" id="KAK7745228.1"/>
    </source>
</evidence>
<feature type="compositionally biased region" description="Basic and acidic residues" evidence="1">
    <location>
        <begin position="86"/>
        <end position="95"/>
    </location>
</feature>
<comment type="caution">
    <text evidence="4">The sequence shown here is derived from an EMBL/GenBank/DDBJ whole genome shotgun (WGS) entry which is preliminary data.</text>
</comment>